<keyword evidence="5" id="KW-0732">Signal</keyword>
<keyword evidence="3 4" id="KW-0408">Iron</keyword>
<dbReference type="Proteomes" id="UP000705379">
    <property type="component" value="Unassembled WGS sequence"/>
</dbReference>
<feature type="chain" id="PRO_5036945306" evidence="5">
    <location>
        <begin position="27"/>
        <end position="118"/>
    </location>
</feature>
<evidence type="ECO:0000256" key="5">
    <source>
        <dbReference type="SAM" id="SignalP"/>
    </source>
</evidence>
<feature type="domain" description="Cytochrome c" evidence="6">
    <location>
        <begin position="35"/>
        <end position="116"/>
    </location>
</feature>
<keyword evidence="2 4" id="KW-0479">Metal-binding</keyword>
<reference evidence="7" key="2">
    <citation type="journal article" date="2021" name="Microorganisms">
        <title>Bacterial Dimethylsulfoniopropionate Biosynthesis in the East China Sea.</title>
        <authorList>
            <person name="Liu J."/>
            <person name="Zhang Y."/>
            <person name="Liu J."/>
            <person name="Zhong H."/>
            <person name="Williams B.T."/>
            <person name="Zheng Y."/>
            <person name="Curson A.R.J."/>
            <person name="Sun C."/>
            <person name="Sun H."/>
            <person name="Song D."/>
            <person name="Wagner Mackenzie B."/>
            <person name="Bermejo Martinez A."/>
            <person name="Todd J.D."/>
            <person name="Zhang X.H."/>
        </authorList>
    </citation>
    <scope>NUCLEOTIDE SEQUENCE</scope>
    <source>
        <strain evidence="7">AESS21</strain>
    </source>
</reference>
<dbReference type="InterPro" id="IPR009056">
    <property type="entry name" value="Cyt_c-like_dom"/>
</dbReference>
<dbReference type="RefSeq" id="WP_213218045.1">
    <property type="nucleotide sequence ID" value="NZ_QTKU01000007.1"/>
</dbReference>
<comment type="caution">
    <text evidence="7">The sequence shown here is derived from an EMBL/GenBank/DDBJ whole genome shotgun (WGS) entry which is preliminary data.</text>
</comment>
<evidence type="ECO:0000256" key="3">
    <source>
        <dbReference type="ARBA" id="ARBA00023004"/>
    </source>
</evidence>
<evidence type="ECO:0000313" key="7">
    <source>
        <dbReference type="EMBL" id="MBS8262719.1"/>
    </source>
</evidence>
<dbReference type="AlphaFoldDB" id="A0A944GUS5"/>
<dbReference type="InterPro" id="IPR036909">
    <property type="entry name" value="Cyt_c-like_dom_sf"/>
</dbReference>
<sequence length="118" mass="12437">MKRIWSSALCAVAGSLFFGALQPGHAAGNYPSDPMSVASGQELAEIHCAACHAVGREDVSAQPGAPAFRDLGQRYPVSSLEESLAEGIVTGHEGMPEFAFAPDDIDDFLGYLTLLQAR</sequence>
<name>A0A944GUS5_9HYPH</name>
<keyword evidence="1 4" id="KW-0349">Heme</keyword>
<evidence type="ECO:0000256" key="2">
    <source>
        <dbReference type="ARBA" id="ARBA00022723"/>
    </source>
</evidence>
<evidence type="ECO:0000256" key="1">
    <source>
        <dbReference type="ARBA" id="ARBA00022617"/>
    </source>
</evidence>
<dbReference type="GO" id="GO:0020037">
    <property type="term" value="F:heme binding"/>
    <property type="evidence" value="ECO:0007669"/>
    <property type="project" value="InterPro"/>
</dbReference>
<dbReference type="EMBL" id="QTKU01000007">
    <property type="protein sequence ID" value="MBS8262719.1"/>
    <property type="molecule type" value="Genomic_DNA"/>
</dbReference>
<dbReference type="GO" id="GO:0046872">
    <property type="term" value="F:metal ion binding"/>
    <property type="evidence" value="ECO:0007669"/>
    <property type="project" value="UniProtKB-KW"/>
</dbReference>
<protein>
    <submittedName>
        <fullName evidence="7">Cytochrome C</fullName>
    </submittedName>
</protein>
<dbReference type="GO" id="GO:0009055">
    <property type="term" value="F:electron transfer activity"/>
    <property type="evidence" value="ECO:0007669"/>
    <property type="project" value="InterPro"/>
</dbReference>
<proteinExistence type="predicted"/>
<dbReference type="Pfam" id="PF13442">
    <property type="entry name" value="Cytochrome_CBB3"/>
    <property type="match status" value="1"/>
</dbReference>
<evidence type="ECO:0000256" key="4">
    <source>
        <dbReference type="PROSITE-ProRule" id="PRU00433"/>
    </source>
</evidence>
<accession>A0A944GUS5</accession>
<feature type="signal peptide" evidence="5">
    <location>
        <begin position="1"/>
        <end position="26"/>
    </location>
</feature>
<evidence type="ECO:0000259" key="6">
    <source>
        <dbReference type="PROSITE" id="PS51007"/>
    </source>
</evidence>
<evidence type="ECO:0000313" key="8">
    <source>
        <dbReference type="Proteomes" id="UP000705379"/>
    </source>
</evidence>
<organism evidence="7 8">
    <name type="scientific">Roseibium polysiphoniae</name>
    <dbReference type="NCBI Taxonomy" id="2571221"/>
    <lineage>
        <taxon>Bacteria</taxon>
        <taxon>Pseudomonadati</taxon>
        <taxon>Pseudomonadota</taxon>
        <taxon>Alphaproteobacteria</taxon>
        <taxon>Hyphomicrobiales</taxon>
        <taxon>Stappiaceae</taxon>
        <taxon>Roseibium</taxon>
    </lineage>
</organism>
<dbReference type="Gene3D" id="1.10.760.10">
    <property type="entry name" value="Cytochrome c-like domain"/>
    <property type="match status" value="1"/>
</dbReference>
<gene>
    <name evidence="7" type="ORF">DYI23_21010</name>
</gene>
<reference evidence="7" key="1">
    <citation type="submission" date="2018-08" db="EMBL/GenBank/DDBJ databases">
        <authorList>
            <person name="Jin W."/>
            <person name="Wang H."/>
            <person name="Yang Y."/>
            <person name="Li M."/>
            <person name="Liu J."/>
        </authorList>
    </citation>
    <scope>NUCLEOTIDE SEQUENCE</scope>
    <source>
        <strain evidence="7">AESS21</strain>
    </source>
</reference>
<dbReference type="SUPFAM" id="SSF46626">
    <property type="entry name" value="Cytochrome c"/>
    <property type="match status" value="1"/>
</dbReference>
<dbReference type="PROSITE" id="PS51007">
    <property type="entry name" value="CYTC"/>
    <property type="match status" value="1"/>
</dbReference>